<protein>
    <submittedName>
        <fullName evidence="1">Uncharacterized protein</fullName>
    </submittedName>
</protein>
<reference evidence="1" key="1">
    <citation type="submission" date="2019-11" db="EMBL/GenBank/DDBJ databases">
        <title>Bipolaris sorokiniana Genome sequencing.</title>
        <authorList>
            <person name="Wang H."/>
        </authorList>
    </citation>
    <scope>NUCLEOTIDE SEQUENCE</scope>
</reference>
<accession>A0A8H6DSS0</accession>
<organism evidence="1 2">
    <name type="scientific">Cochliobolus sativus</name>
    <name type="common">Common root rot and spot blotch fungus</name>
    <name type="synonym">Bipolaris sorokiniana</name>
    <dbReference type="NCBI Taxonomy" id="45130"/>
    <lineage>
        <taxon>Eukaryota</taxon>
        <taxon>Fungi</taxon>
        <taxon>Dikarya</taxon>
        <taxon>Ascomycota</taxon>
        <taxon>Pezizomycotina</taxon>
        <taxon>Dothideomycetes</taxon>
        <taxon>Pleosporomycetidae</taxon>
        <taxon>Pleosporales</taxon>
        <taxon>Pleosporineae</taxon>
        <taxon>Pleosporaceae</taxon>
        <taxon>Bipolaris</taxon>
    </lineage>
</organism>
<name>A0A8H6DSS0_COCSA</name>
<dbReference type="AlphaFoldDB" id="A0A8H6DSS0"/>
<dbReference type="EMBL" id="WNKQ01000015">
    <property type="protein sequence ID" value="KAF5846689.1"/>
    <property type="molecule type" value="Genomic_DNA"/>
</dbReference>
<comment type="caution">
    <text evidence="1">The sequence shown here is derived from an EMBL/GenBank/DDBJ whole genome shotgun (WGS) entry which is preliminary data.</text>
</comment>
<gene>
    <name evidence="1" type="ORF">GGP41_004696</name>
</gene>
<dbReference type="Proteomes" id="UP000624244">
    <property type="component" value="Unassembled WGS sequence"/>
</dbReference>
<sequence length="133" mass="14778">MFAPIFVIAPRRTWLPNLNANLDILLASIKPLEAARVVTRTADPRQIFCARGLLCQHTELASPGTAAATQDVVRPLKRYRRSMITKATMHGSVMQDQVMSSSFNHTSPPASWPTNFTWTIVGKSSIFIPSTPW</sequence>
<evidence type="ECO:0000313" key="2">
    <source>
        <dbReference type="Proteomes" id="UP000624244"/>
    </source>
</evidence>
<evidence type="ECO:0000313" key="1">
    <source>
        <dbReference type="EMBL" id="KAF5846689.1"/>
    </source>
</evidence>
<proteinExistence type="predicted"/>